<evidence type="ECO:0000256" key="1">
    <source>
        <dbReference type="SAM" id="MobiDB-lite"/>
    </source>
</evidence>
<proteinExistence type="predicted"/>
<sequence>MTPESPCHEPMSGAPLSSGQRSAPNILVTNQVFFSLAYTLIFAGLACSEQLSSALCLLL</sequence>
<accession>A0A0J6YF67</accession>
<gene>
    <name evidence="2" type="ORF">CIRG_06987</name>
</gene>
<evidence type="ECO:0000313" key="2">
    <source>
        <dbReference type="EMBL" id="KMP07306.1"/>
    </source>
</evidence>
<reference evidence="3" key="1">
    <citation type="journal article" date="2010" name="Genome Res.">
        <title>Population genomic sequencing of Coccidioides fungi reveals recent hybridization and transposon control.</title>
        <authorList>
            <person name="Neafsey D.E."/>
            <person name="Barker B.M."/>
            <person name="Sharpton T.J."/>
            <person name="Stajich J.E."/>
            <person name="Park D.J."/>
            <person name="Whiston E."/>
            <person name="Hung C.-Y."/>
            <person name="McMahan C."/>
            <person name="White J."/>
            <person name="Sykes S."/>
            <person name="Heiman D."/>
            <person name="Young S."/>
            <person name="Zeng Q."/>
            <person name="Abouelleil A."/>
            <person name="Aftuck L."/>
            <person name="Bessette D."/>
            <person name="Brown A."/>
            <person name="FitzGerald M."/>
            <person name="Lui A."/>
            <person name="Macdonald J.P."/>
            <person name="Priest M."/>
            <person name="Orbach M.J."/>
            <person name="Galgiani J.N."/>
            <person name="Kirkland T.N."/>
            <person name="Cole G.T."/>
            <person name="Birren B.W."/>
            <person name="Henn M.R."/>
            <person name="Taylor J.W."/>
            <person name="Rounsley S.D."/>
        </authorList>
    </citation>
    <scope>NUCLEOTIDE SEQUENCE [LARGE SCALE GENOMIC DNA]</scope>
    <source>
        <strain evidence="3">RMSCC 2394</strain>
    </source>
</reference>
<dbReference type="Proteomes" id="UP000054565">
    <property type="component" value="Unassembled WGS sequence"/>
</dbReference>
<dbReference type="AlphaFoldDB" id="A0A0J6YF67"/>
<dbReference type="EMBL" id="DS028097">
    <property type="protein sequence ID" value="KMP07306.1"/>
    <property type="molecule type" value="Genomic_DNA"/>
</dbReference>
<evidence type="ECO:0000313" key="3">
    <source>
        <dbReference type="Proteomes" id="UP000054565"/>
    </source>
</evidence>
<organism evidence="2 3">
    <name type="scientific">Coccidioides immitis RMSCC 2394</name>
    <dbReference type="NCBI Taxonomy" id="404692"/>
    <lineage>
        <taxon>Eukaryota</taxon>
        <taxon>Fungi</taxon>
        <taxon>Dikarya</taxon>
        <taxon>Ascomycota</taxon>
        <taxon>Pezizomycotina</taxon>
        <taxon>Eurotiomycetes</taxon>
        <taxon>Eurotiomycetidae</taxon>
        <taxon>Onygenales</taxon>
        <taxon>Onygenaceae</taxon>
        <taxon>Coccidioides</taxon>
    </lineage>
</organism>
<feature type="region of interest" description="Disordered" evidence="1">
    <location>
        <begin position="1"/>
        <end position="21"/>
    </location>
</feature>
<name>A0A0J6YF67_COCIT</name>
<protein>
    <submittedName>
        <fullName evidence="2">Uncharacterized protein</fullName>
    </submittedName>
</protein>